<organism evidence="1">
    <name type="scientific">marine sediment metagenome</name>
    <dbReference type="NCBI Taxonomy" id="412755"/>
    <lineage>
        <taxon>unclassified sequences</taxon>
        <taxon>metagenomes</taxon>
        <taxon>ecological metagenomes</taxon>
    </lineage>
</organism>
<dbReference type="EMBL" id="BART01009818">
    <property type="protein sequence ID" value="GAG81382.1"/>
    <property type="molecule type" value="Genomic_DNA"/>
</dbReference>
<sequence length="128" mass="14345">DMEIASCSKGMIQKVLISSAIMHNPEILLLDEPLNGLDVTTALVIRDLVKKLSEKGKIIIYSSHILEIVEKICRRVIILHKGSIVADDTVSKLRNLMKLPSLEQIFDQLTVKEDTEAIANEINDIIRL</sequence>
<dbReference type="PANTHER" id="PTHR43613:SF1">
    <property type="entry name" value="ABC TRANSPORTER, ATP-BINDING PROTEIN"/>
    <property type="match status" value="1"/>
</dbReference>
<protein>
    <recommendedName>
        <fullName evidence="2">ABC transporter domain-containing protein</fullName>
    </recommendedName>
</protein>
<feature type="non-terminal residue" evidence="1">
    <location>
        <position position="1"/>
    </location>
</feature>
<accession>X1BJK1</accession>
<dbReference type="AlphaFoldDB" id="X1BJK1"/>
<dbReference type="Gene3D" id="3.40.50.300">
    <property type="entry name" value="P-loop containing nucleotide triphosphate hydrolases"/>
    <property type="match status" value="1"/>
</dbReference>
<gene>
    <name evidence="1" type="ORF">S01H4_21632</name>
</gene>
<name>X1BJK1_9ZZZZ</name>
<comment type="caution">
    <text evidence="1">The sequence shown here is derived from an EMBL/GenBank/DDBJ whole genome shotgun (WGS) entry which is preliminary data.</text>
</comment>
<reference evidence="1" key="1">
    <citation type="journal article" date="2014" name="Front. Microbiol.">
        <title>High frequency of phylogenetically diverse reductive dehalogenase-homologous genes in deep subseafloor sedimentary metagenomes.</title>
        <authorList>
            <person name="Kawai M."/>
            <person name="Futagami T."/>
            <person name="Toyoda A."/>
            <person name="Takaki Y."/>
            <person name="Nishi S."/>
            <person name="Hori S."/>
            <person name="Arai W."/>
            <person name="Tsubouchi T."/>
            <person name="Morono Y."/>
            <person name="Uchiyama I."/>
            <person name="Ito T."/>
            <person name="Fujiyama A."/>
            <person name="Inagaki F."/>
            <person name="Takami H."/>
        </authorList>
    </citation>
    <scope>NUCLEOTIDE SEQUENCE</scope>
    <source>
        <strain evidence="1">Expedition CK06-06</strain>
    </source>
</reference>
<evidence type="ECO:0008006" key="2">
    <source>
        <dbReference type="Google" id="ProtNLM"/>
    </source>
</evidence>
<dbReference type="InterPro" id="IPR027417">
    <property type="entry name" value="P-loop_NTPase"/>
</dbReference>
<dbReference type="PANTHER" id="PTHR43613">
    <property type="entry name" value="ABC TRANSPORTER, ATP-BINDING PROTEIN"/>
    <property type="match status" value="1"/>
</dbReference>
<dbReference type="SUPFAM" id="SSF52540">
    <property type="entry name" value="P-loop containing nucleoside triphosphate hydrolases"/>
    <property type="match status" value="1"/>
</dbReference>
<proteinExistence type="predicted"/>
<evidence type="ECO:0000313" key="1">
    <source>
        <dbReference type="EMBL" id="GAG81382.1"/>
    </source>
</evidence>